<evidence type="ECO:0000313" key="10">
    <source>
        <dbReference type="Proteomes" id="UP000660729"/>
    </source>
</evidence>
<name>A0A8H6R7I1_9PEZI</name>
<evidence type="ECO:0000259" key="8">
    <source>
        <dbReference type="PROSITE" id="PS50850"/>
    </source>
</evidence>
<organism evidence="9 10">
    <name type="scientific">Pseudocercospora fuligena</name>
    <dbReference type="NCBI Taxonomy" id="685502"/>
    <lineage>
        <taxon>Eukaryota</taxon>
        <taxon>Fungi</taxon>
        <taxon>Dikarya</taxon>
        <taxon>Ascomycota</taxon>
        <taxon>Pezizomycotina</taxon>
        <taxon>Dothideomycetes</taxon>
        <taxon>Dothideomycetidae</taxon>
        <taxon>Mycosphaerellales</taxon>
        <taxon>Mycosphaerellaceae</taxon>
        <taxon>Pseudocercospora</taxon>
    </lineage>
</organism>
<dbReference type="InterPro" id="IPR005829">
    <property type="entry name" value="Sugar_transporter_CS"/>
</dbReference>
<comment type="subcellular location">
    <subcellularLocation>
        <location evidence="1">Membrane</location>
        <topology evidence="1">Multi-pass membrane protein</topology>
    </subcellularLocation>
</comment>
<dbReference type="PROSITE" id="PS50850">
    <property type="entry name" value="MFS"/>
    <property type="match status" value="1"/>
</dbReference>
<protein>
    <submittedName>
        <fullName evidence="9">Quinate permease</fullName>
    </submittedName>
</protein>
<feature type="transmembrane region" description="Helical" evidence="7">
    <location>
        <begin position="405"/>
        <end position="424"/>
    </location>
</feature>
<feature type="transmembrane region" description="Helical" evidence="7">
    <location>
        <begin position="145"/>
        <end position="165"/>
    </location>
</feature>
<dbReference type="OrthoDB" id="6612291at2759"/>
<feature type="transmembrane region" description="Helical" evidence="7">
    <location>
        <begin position="365"/>
        <end position="384"/>
    </location>
</feature>
<feature type="transmembrane region" description="Helical" evidence="7">
    <location>
        <begin position="86"/>
        <end position="104"/>
    </location>
</feature>
<feature type="domain" description="Major facilitator superfamily (MFS) profile" evidence="8">
    <location>
        <begin position="18"/>
        <end position="458"/>
    </location>
</feature>
<dbReference type="InterPro" id="IPR003663">
    <property type="entry name" value="Sugar/inositol_transpt"/>
</dbReference>
<dbReference type="SUPFAM" id="SSF103473">
    <property type="entry name" value="MFS general substrate transporter"/>
    <property type="match status" value="1"/>
</dbReference>
<dbReference type="GO" id="GO:0016020">
    <property type="term" value="C:membrane"/>
    <property type="evidence" value="ECO:0007669"/>
    <property type="project" value="UniProtKB-SubCell"/>
</dbReference>
<dbReference type="Gene3D" id="1.20.1250.20">
    <property type="entry name" value="MFS general substrate transporter like domains"/>
    <property type="match status" value="1"/>
</dbReference>
<feature type="transmembrane region" description="Helical" evidence="7">
    <location>
        <begin position="436"/>
        <end position="455"/>
    </location>
</feature>
<evidence type="ECO:0000256" key="6">
    <source>
        <dbReference type="ARBA" id="ARBA00023136"/>
    </source>
</evidence>
<dbReference type="PROSITE" id="PS00217">
    <property type="entry name" value="SUGAR_TRANSPORT_2"/>
    <property type="match status" value="1"/>
</dbReference>
<evidence type="ECO:0000256" key="1">
    <source>
        <dbReference type="ARBA" id="ARBA00004141"/>
    </source>
</evidence>
<feature type="transmembrane region" description="Helical" evidence="7">
    <location>
        <begin position="61"/>
        <end position="79"/>
    </location>
</feature>
<evidence type="ECO:0000256" key="5">
    <source>
        <dbReference type="ARBA" id="ARBA00022989"/>
    </source>
</evidence>
<reference evidence="9" key="1">
    <citation type="submission" date="2020-04" db="EMBL/GenBank/DDBJ databases">
        <title>Draft genome resource of the tomato pathogen Pseudocercospora fuligena.</title>
        <authorList>
            <person name="Zaccaron A."/>
        </authorList>
    </citation>
    <scope>NUCLEOTIDE SEQUENCE</scope>
    <source>
        <strain evidence="9">PF001</strain>
    </source>
</reference>
<keyword evidence="10" id="KW-1185">Reference proteome</keyword>
<accession>A0A8H6R7I1</accession>
<sequence>MGLLEKFLPKEDRFAALLLYGMVFCTCFNGYDAGIMTVILADPQFTEYYNMTADRQGVVAVIPWATTGLAQIFLGGTLASWLGRLWALRLSILFMCLGVVVQSVPNTYAVLIVGRLMTGLGFGCVYIATNLYVAECSPRLLRGSFVGTVSQFGYQLGTLIAFWTGYGMSFHTHPFNIAWRVSNVIQIPLGLMFIFVSFWYVESPRWLLEKHSEVPERSLQALARLRSGSPTDDRVRDEFHEMVASYEYRKKYDTGYMGLFESAAMRKRLAYGFYAMALQQFGGIAALTMYATLIYKSLGWDQGSQALAINGIQAVLQLFIVLVNTFTVDKFGRKQLLIAGFAIQSTALLILSSLTTAFPLNDNKAAAVVEIAMFFIVGLTYCWSNGPVTPAIASEIFPQHVRDKAFGLSLLGQSICLIALTQPWPRFNDEVGPKSYWLLFSLNVVAMLSVVFILPETKGISLERMDKIFGQVDAVEGGEAEDAKAVNAMEGETVARTGSVDVEKESAVNHVEVNPKA</sequence>
<comment type="similarity">
    <text evidence="2">Belongs to the major facilitator superfamily. Sugar transporter (TC 2.A.1.1) family.</text>
</comment>
<feature type="transmembrane region" description="Helical" evidence="7">
    <location>
        <begin position="271"/>
        <end position="295"/>
    </location>
</feature>
<keyword evidence="4 7" id="KW-0812">Transmembrane</keyword>
<dbReference type="InterPro" id="IPR005828">
    <property type="entry name" value="MFS_sugar_transport-like"/>
</dbReference>
<feature type="transmembrane region" description="Helical" evidence="7">
    <location>
        <begin position="110"/>
        <end position="133"/>
    </location>
</feature>
<evidence type="ECO:0000256" key="3">
    <source>
        <dbReference type="ARBA" id="ARBA00022448"/>
    </source>
</evidence>
<feature type="transmembrane region" description="Helical" evidence="7">
    <location>
        <begin position="336"/>
        <end position="359"/>
    </location>
</feature>
<dbReference type="AlphaFoldDB" id="A0A8H6R7I1"/>
<comment type="caution">
    <text evidence="9">The sequence shown here is derived from an EMBL/GenBank/DDBJ whole genome shotgun (WGS) entry which is preliminary data.</text>
</comment>
<dbReference type="Pfam" id="PF00083">
    <property type="entry name" value="Sugar_tr"/>
    <property type="match status" value="1"/>
</dbReference>
<gene>
    <name evidence="9" type="ORF">HII31_12683</name>
</gene>
<evidence type="ECO:0000313" key="9">
    <source>
        <dbReference type="EMBL" id="KAF7185981.1"/>
    </source>
</evidence>
<evidence type="ECO:0000256" key="4">
    <source>
        <dbReference type="ARBA" id="ARBA00022692"/>
    </source>
</evidence>
<dbReference type="PRINTS" id="PR00171">
    <property type="entry name" value="SUGRTRNSPORT"/>
</dbReference>
<dbReference type="Proteomes" id="UP000660729">
    <property type="component" value="Unassembled WGS sequence"/>
</dbReference>
<dbReference type="PANTHER" id="PTHR48022:SF46">
    <property type="entry name" value="SUGAR TRANSPORTER, PUTATIVE (AFU_ORTHOLOGUE AFUA_1G11830)-RELATED"/>
    <property type="match status" value="1"/>
</dbReference>
<dbReference type="InterPro" id="IPR020846">
    <property type="entry name" value="MFS_dom"/>
</dbReference>
<keyword evidence="3" id="KW-0813">Transport</keyword>
<feature type="transmembrane region" description="Helical" evidence="7">
    <location>
        <begin position="307"/>
        <end position="324"/>
    </location>
</feature>
<keyword evidence="6 7" id="KW-0472">Membrane</keyword>
<dbReference type="InterPro" id="IPR036259">
    <property type="entry name" value="MFS_trans_sf"/>
</dbReference>
<evidence type="ECO:0000256" key="7">
    <source>
        <dbReference type="SAM" id="Phobius"/>
    </source>
</evidence>
<dbReference type="EMBL" id="JABCIY010000304">
    <property type="protein sequence ID" value="KAF7185981.1"/>
    <property type="molecule type" value="Genomic_DNA"/>
</dbReference>
<proteinExistence type="inferred from homology"/>
<evidence type="ECO:0000256" key="2">
    <source>
        <dbReference type="ARBA" id="ARBA00010992"/>
    </source>
</evidence>
<dbReference type="GO" id="GO:0005351">
    <property type="term" value="F:carbohydrate:proton symporter activity"/>
    <property type="evidence" value="ECO:0007669"/>
    <property type="project" value="TreeGrafter"/>
</dbReference>
<dbReference type="PANTHER" id="PTHR48022">
    <property type="entry name" value="PLASTIDIC GLUCOSE TRANSPORTER 4"/>
    <property type="match status" value="1"/>
</dbReference>
<feature type="transmembrane region" description="Helical" evidence="7">
    <location>
        <begin position="14"/>
        <end position="41"/>
    </location>
</feature>
<feature type="transmembrane region" description="Helical" evidence="7">
    <location>
        <begin position="177"/>
        <end position="201"/>
    </location>
</feature>
<dbReference type="InterPro" id="IPR050360">
    <property type="entry name" value="MFS_Sugar_Transporters"/>
</dbReference>
<keyword evidence="5 7" id="KW-1133">Transmembrane helix</keyword>